<dbReference type="PANTHER" id="PTHR24567:SF74">
    <property type="entry name" value="HTH-TYPE TRANSCRIPTIONAL REGULATOR ARCR"/>
    <property type="match status" value="1"/>
</dbReference>
<dbReference type="RefSeq" id="WP_014801817.1">
    <property type="nucleotide sequence ID" value="NC_018020.1"/>
</dbReference>
<evidence type="ECO:0000313" key="3">
    <source>
        <dbReference type="Proteomes" id="UP000006048"/>
    </source>
</evidence>
<dbReference type="GO" id="GO:0003700">
    <property type="term" value="F:DNA-binding transcription factor activity"/>
    <property type="evidence" value="ECO:0007669"/>
    <property type="project" value="TreeGrafter"/>
</dbReference>
<dbReference type="PANTHER" id="PTHR24567">
    <property type="entry name" value="CRP FAMILY TRANSCRIPTIONAL REGULATORY PROTEIN"/>
    <property type="match status" value="1"/>
</dbReference>
<dbReference type="GO" id="GO:0005829">
    <property type="term" value="C:cytosol"/>
    <property type="evidence" value="ECO:0007669"/>
    <property type="project" value="TreeGrafter"/>
</dbReference>
<dbReference type="OrthoDB" id="334585at2"/>
<dbReference type="InterPro" id="IPR000595">
    <property type="entry name" value="cNMP-bd_dom"/>
</dbReference>
<reference evidence="2 3" key="1">
    <citation type="submission" date="2012-06" db="EMBL/GenBank/DDBJ databases">
        <title>The complete chromosome of genome of Turneriella parva DSM 21527.</title>
        <authorList>
            <consortium name="US DOE Joint Genome Institute (JGI-PGF)"/>
            <person name="Lucas S."/>
            <person name="Han J."/>
            <person name="Lapidus A."/>
            <person name="Bruce D."/>
            <person name="Goodwin L."/>
            <person name="Pitluck S."/>
            <person name="Peters L."/>
            <person name="Kyrpides N."/>
            <person name="Mavromatis K."/>
            <person name="Ivanova N."/>
            <person name="Mikhailova N."/>
            <person name="Chertkov O."/>
            <person name="Detter J.C."/>
            <person name="Tapia R."/>
            <person name="Han C."/>
            <person name="Land M."/>
            <person name="Hauser L."/>
            <person name="Markowitz V."/>
            <person name="Cheng J.-F."/>
            <person name="Hugenholtz P."/>
            <person name="Woyke T."/>
            <person name="Wu D."/>
            <person name="Gronow S."/>
            <person name="Wellnitz S."/>
            <person name="Brambilla E."/>
            <person name="Klenk H.-P."/>
            <person name="Eisen J.A."/>
        </authorList>
    </citation>
    <scope>NUCLEOTIDE SEQUENCE [LARGE SCALE GENOMIC DNA]</scope>
    <source>
        <strain evidence="3">ATCC BAA-1111 / DSM 21527 / NCTC 11395 / H</strain>
    </source>
</reference>
<evidence type="ECO:0000259" key="1">
    <source>
        <dbReference type="PROSITE" id="PS50042"/>
    </source>
</evidence>
<feature type="domain" description="Cyclic nucleotide-binding" evidence="1">
    <location>
        <begin position="12"/>
        <end position="115"/>
    </location>
</feature>
<dbReference type="Pfam" id="PF00027">
    <property type="entry name" value="cNMP_binding"/>
    <property type="match status" value="1"/>
</dbReference>
<dbReference type="KEGG" id="tpx:Turpa_0647"/>
<dbReference type="STRING" id="869212.Turpa_0647"/>
<keyword evidence="3" id="KW-1185">Reference proteome</keyword>
<gene>
    <name evidence="2" type="ordered locus">Turpa_0647</name>
</gene>
<dbReference type="AlphaFoldDB" id="I4B1Z2"/>
<dbReference type="EMBL" id="CP002959">
    <property type="protein sequence ID" value="AFM11299.1"/>
    <property type="molecule type" value="Genomic_DNA"/>
</dbReference>
<dbReference type="InterPro" id="IPR050397">
    <property type="entry name" value="Env_Response_Regulators"/>
</dbReference>
<proteinExistence type="predicted"/>
<dbReference type="InterPro" id="IPR014710">
    <property type="entry name" value="RmlC-like_jellyroll"/>
</dbReference>
<protein>
    <submittedName>
        <fullName evidence="2">Transcriptional regulator, Crp/Fnr family</fullName>
    </submittedName>
</protein>
<evidence type="ECO:0000313" key="2">
    <source>
        <dbReference type="EMBL" id="AFM11299.1"/>
    </source>
</evidence>
<name>I4B1Z2_TURPD</name>
<dbReference type="Gene3D" id="2.60.120.10">
    <property type="entry name" value="Jelly Rolls"/>
    <property type="match status" value="1"/>
</dbReference>
<accession>I4B1Z2</accession>
<dbReference type="CDD" id="cd00038">
    <property type="entry name" value="CAP_ED"/>
    <property type="match status" value="1"/>
</dbReference>
<dbReference type="PROSITE" id="PS50042">
    <property type="entry name" value="CNMP_BINDING_3"/>
    <property type="match status" value="1"/>
</dbReference>
<organism evidence="2 3">
    <name type="scientific">Turneriella parva (strain ATCC BAA-1111 / DSM 21527 / NCTC 11395 / H)</name>
    <name type="common">Leptospira parva</name>
    <dbReference type="NCBI Taxonomy" id="869212"/>
    <lineage>
        <taxon>Bacteria</taxon>
        <taxon>Pseudomonadati</taxon>
        <taxon>Spirochaetota</taxon>
        <taxon>Spirochaetia</taxon>
        <taxon>Leptospirales</taxon>
        <taxon>Leptospiraceae</taxon>
        <taxon>Turneriella</taxon>
    </lineage>
</organism>
<dbReference type="Proteomes" id="UP000006048">
    <property type="component" value="Chromosome"/>
</dbReference>
<dbReference type="HOGENOM" id="CLU_075053_16_0_12"/>
<sequence length="153" mass="17359">MDIQKLLGEFELFKGLSETELALIGAKAFKVEFAENEEIFHEQSTESDLYILTEGRVQIIGALGKTDSATIHTILPGKLFGEFAFIDGQPRSATAVAIQKTTVFKIPSATLYEIFEQDNHMGYITMRNLARILARRIRQTAHELRSSLMWERH</sequence>
<dbReference type="SUPFAM" id="SSF51206">
    <property type="entry name" value="cAMP-binding domain-like"/>
    <property type="match status" value="1"/>
</dbReference>
<dbReference type="InterPro" id="IPR018490">
    <property type="entry name" value="cNMP-bd_dom_sf"/>
</dbReference>
<dbReference type="SMART" id="SM00100">
    <property type="entry name" value="cNMP"/>
    <property type="match status" value="1"/>
</dbReference>